<evidence type="ECO:0000313" key="4">
    <source>
        <dbReference type="EMBL" id="GAA5113446.1"/>
    </source>
</evidence>
<keyword evidence="1 2" id="KW-0597">Phosphoprotein</keyword>
<dbReference type="InterPro" id="IPR011006">
    <property type="entry name" value="CheY-like_superfamily"/>
</dbReference>
<reference evidence="5" key="1">
    <citation type="journal article" date="2019" name="Int. J. Syst. Evol. Microbiol.">
        <title>The Global Catalogue of Microorganisms (GCM) 10K type strain sequencing project: providing services to taxonomists for standard genome sequencing and annotation.</title>
        <authorList>
            <consortium name="The Broad Institute Genomics Platform"/>
            <consortium name="The Broad Institute Genome Sequencing Center for Infectious Disease"/>
            <person name="Wu L."/>
            <person name="Ma J."/>
        </authorList>
    </citation>
    <scope>NUCLEOTIDE SEQUENCE [LARGE SCALE GENOMIC DNA]</scope>
    <source>
        <strain evidence="5">JCM 18302</strain>
    </source>
</reference>
<dbReference type="SUPFAM" id="SSF52172">
    <property type="entry name" value="CheY-like"/>
    <property type="match status" value="1"/>
</dbReference>
<name>A0ABP9NEB4_9PSEU</name>
<dbReference type="SMART" id="SM00448">
    <property type="entry name" value="REC"/>
    <property type="match status" value="1"/>
</dbReference>
<dbReference type="EMBL" id="BAABJO010000003">
    <property type="protein sequence ID" value="GAA5113446.1"/>
    <property type="molecule type" value="Genomic_DNA"/>
</dbReference>
<evidence type="ECO:0000256" key="2">
    <source>
        <dbReference type="PROSITE-ProRule" id="PRU00169"/>
    </source>
</evidence>
<feature type="domain" description="Response regulatory" evidence="3">
    <location>
        <begin position="47"/>
        <end position="164"/>
    </location>
</feature>
<dbReference type="PANTHER" id="PTHR44591:SF3">
    <property type="entry name" value="RESPONSE REGULATORY DOMAIN-CONTAINING PROTEIN"/>
    <property type="match status" value="1"/>
</dbReference>
<comment type="caution">
    <text evidence="4">The sequence shown here is derived from an EMBL/GenBank/DDBJ whole genome shotgun (WGS) entry which is preliminary data.</text>
</comment>
<dbReference type="CDD" id="cd17535">
    <property type="entry name" value="REC_NarL-like"/>
    <property type="match status" value="1"/>
</dbReference>
<dbReference type="Pfam" id="PF00072">
    <property type="entry name" value="Response_reg"/>
    <property type="match status" value="1"/>
</dbReference>
<dbReference type="InterPro" id="IPR058245">
    <property type="entry name" value="NreC/VraR/RcsB-like_REC"/>
</dbReference>
<evidence type="ECO:0000256" key="1">
    <source>
        <dbReference type="ARBA" id="ARBA00022553"/>
    </source>
</evidence>
<sequence>MGQQQPRQDESPVQSFRLVEVQPGGAAGNAENQAGADRAPIDTRARRCLIVDDNELFLAVAQDHLARGGLKIVGTATSQAQALRQAKALRPDVVLVDIGLGRESGFEVARRLVESVPDLGSSVVLTSTRAEDDVVDLIAASPAVGFISKDLLSARAIEGLLNANGF</sequence>
<proteinExistence type="predicted"/>
<evidence type="ECO:0000313" key="5">
    <source>
        <dbReference type="Proteomes" id="UP001500804"/>
    </source>
</evidence>
<dbReference type="InterPro" id="IPR050595">
    <property type="entry name" value="Bact_response_regulator"/>
</dbReference>
<keyword evidence="5" id="KW-1185">Reference proteome</keyword>
<accession>A0ABP9NEB4</accession>
<dbReference type="Proteomes" id="UP001500804">
    <property type="component" value="Unassembled WGS sequence"/>
</dbReference>
<dbReference type="PROSITE" id="PS50110">
    <property type="entry name" value="RESPONSE_REGULATORY"/>
    <property type="match status" value="1"/>
</dbReference>
<evidence type="ECO:0000259" key="3">
    <source>
        <dbReference type="PROSITE" id="PS50110"/>
    </source>
</evidence>
<feature type="modified residue" description="4-aspartylphosphate" evidence="2">
    <location>
        <position position="97"/>
    </location>
</feature>
<organism evidence="4 5">
    <name type="scientific">Pseudonocardia adelaidensis</name>
    <dbReference type="NCBI Taxonomy" id="648754"/>
    <lineage>
        <taxon>Bacteria</taxon>
        <taxon>Bacillati</taxon>
        <taxon>Actinomycetota</taxon>
        <taxon>Actinomycetes</taxon>
        <taxon>Pseudonocardiales</taxon>
        <taxon>Pseudonocardiaceae</taxon>
        <taxon>Pseudonocardia</taxon>
    </lineage>
</organism>
<protein>
    <recommendedName>
        <fullName evidence="3">Response regulatory domain-containing protein</fullName>
    </recommendedName>
</protein>
<dbReference type="Gene3D" id="3.40.50.2300">
    <property type="match status" value="1"/>
</dbReference>
<dbReference type="PANTHER" id="PTHR44591">
    <property type="entry name" value="STRESS RESPONSE REGULATOR PROTEIN 1"/>
    <property type="match status" value="1"/>
</dbReference>
<gene>
    <name evidence="4" type="ORF">GCM10023320_09050</name>
</gene>
<dbReference type="InterPro" id="IPR001789">
    <property type="entry name" value="Sig_transdc_resp-reg_receiver"/>
</dbReference>